<dbReference type="OrthoDB" id="2354757at2759"/>
<keyword evidence="2" id="KW-1133">Transmembrane helix</keyword>
<feature type="region of interest" description="Disordered" evidence="1">
    <location>
        <begin position="262"/>
        <end position="446"/>
    </location>
</feature>
<dbReference type="STRING" id="215250.A0A316YUZ3"/>
<evidence type="ECO:0000313" key="3">
    <source>
        <dbReference type="EMBL" id="PWN92932.1"/>
    </source>
</evidence>
<evidence type="ECO:0000256" key="2">
    <source>
        <dbReference type="SAM" id="Phobius"/>
    </source>
</evidence>
<dbReference type="InterPro" id="IPR051380">
    <property type="entry name" value="pH-response_reg_palI/RIM9"/>
</dbReference>
<feature type="transmembrane region" description="Helical" evidence="2">
    <location>
        <begin position="157"/>
        <end position="182"/>
    </location>
</feature>
<evidence type="ECO:0000256" key="1">
    <source>
        <dbReference type="SAM" id="MobiDB-lite"/>
    </source>
</evidence>
<feature type="compositionally biased region" description="Basic and acidic residues" evidence="1">
    <location>
        <begin position="353"/>
        <end position="362"/>
    </location>
</feature>
<dbReference type="GO" id="GO:0035838">
    <property type="term" value="C:growing cell tip"/>
    <property type="evidence" value="ECO:0007669"/>
    <property type="project" value="TreeGrafter"/>
</dbReference>
<name>A0A316YUZ3_9BASI</name>
<dbReference type="InterPro" id="IPR009571">
    <property type="entry name" value="SUR7/Rim9-like_fungi"/>
</dbReference>
<keyword evidence="2" id="KW-0812">Transmembrane</keyword>
<keyword evidence="2" id="KW-0472">Membrane</keyword>
<feature type="transmembrane region" description="Helical" evidence="2">
    <location>
        <begin position="129"/>
        <end position="150"/>
    </location>
</feature>
<feature type="transmembrane region" description="Helical" evidence="2">
    <location>
        <begin position="210"/>
        <end position="234"/>
    </location>
</feature>
<keyword evidence="4" id="KW-1185">Reference proteome</keyword>
<dbReference type="Pfam" id="PF06687">
    <property type="entry name" value="SUR7"/>
    <property type="match status" value="1"/>
</dbReference>
<dbReference type="PANTHER" id="PTHR28013:SF4">
    <property type="entry name" value="MARVEL DOMAIN-CONTAINING PROTEIN"/>
    <property type="match status" value="1"/>
</dbReference>
<reference evidence="3 4" key="1">
    <citation type="journal article" date="2018" name="Mol. Biol. Evol.">
        <title>Broad Genomic Sampling Reveals a Smut Pathogenic Ancestry of the Fungal Clade Ustilaginomycotina.</title>
        <authorList>
            <person name="Kijpornyongpan T."/>
            <person name="Mondo S.J."/>
            <person name="Barry K."/>
            <person name="Sandor L."/>
            <person name="Lee J."/>
            <person name="Lipzen A."/>
            <person name="Pangilinan J."/>
            <person name="LaButti K."/>
            <person name="Hainaut M."/>
            <person name="Henrissat B."/>
            <person name="Grigoriev I.V."/>
            <person name="Spatafora J.W."/>
            <person name="Aime M.C."/>
        </authorList>
    </citation>
    <scope>NUCLEOTIDE SEQUENCE [LARGE SCALE GENOMIC DNA]</scope>
    <source>
        <strain evidence="3 4">MCA 4198</strain>
    </source>
</reference>
<sequence length="446" mass="49028">MSVGSAMKRASRSTGNGIRRFLYWLGPTYCILLGALLLVGSFIVQLLTSIGVPYIKAFDFFRFDLSTFQFVELGMWAACTGTEPIIFPSAPQFNEPGHFNCPEATWGWKDLQYESIYKNFFDHNLPKALIFHPISCCFTFFALVCALVTMKRQKSHWLLPIFSLLSCTFALISFFIDVAVFVPARHKLTTPEATDQLGAVVLSTELGPAFWLSLACFCLDIIGNLIILFGYGIWRYQRKSQARRSASSATIDVENGGFSKRARKANRRRGYGEMGAGGDGDEKDEAHEMSAVRPPSSAGTAIGSKGNDSASTIKDDPFSEKVAAAAPTLPKSTSRRGLAQDEEEGEHDDDDSFEHQAQRSDRDGDDDDNEEDFDDARSSAGRSVYEDAQMARSGVSVGAGASTHSVVSPGSPEVAEQDEEEERQSQPQIVNYGSRGLNKRKPVPRS</sequence>
<evidence type="ECO:0000313" key="4">
    <source>
        <dbReference type="Proteomes" id="UP000245768"/>
    </source>
</evidence>
<feature type="compositionally biased region" description="Acidic residues" evidence="1">
    <location>
        <begin position="340"/>
        <end position="352"/>
    </location>
</feature>
<feature type="transmembrane region" description="Helical" evidence="2">
    <location>
        <begin position="21"/>
        <end position="44"/>
    </location>
</feature>
<dbReference type="Proteomes" id="UP000245768">
    <property type="component" value="Unassembled WGS sequence"/>
</dbReference>
<organism evidence="3 4">
    <name type="scientific">Acaromyces ingoldii</name>
    <dbReference type="NCBI Taxonomy" id="215250"/>
    <lineage>
        <taxon>Eukaryota</taxon>
        <taxon>Fungi</taxon>
        <taxon>Dikarya</taxon>
        <taxon>Basidiomycota</taxon>
        <taxon>Ustilaginomycotina</taxon>
        <taxon>Exobasidiomycetes</taxon>
        <taxon>Exobasidiales</taxon>
        <taxon>Cryptobasidiaceae</taxon>
        <taxon>Acaromyces</taxon>
    </lineage>
</organism>
<dbReference type="PANTHER" id="PTHR28013">
    <property type="entry name" value="PROTEIN DCV1-RELATED"/>
    <property type="match status" value="1"/>
</dbReference>
<dbReference type="EMBL" id="KZ819634">
    <property type="protein sequence ID" value="PWN92932.1"/>
    <property type="molecule type" value="Genomic_DNA"/>
</dbReference>
<protein>
    <recommendedName>
        <fullName evidence="5">Pali-domain-containing protein</fullName>
    </recommendedName>
</protein>
<proteinExistence type="predicted"/>
<dbReference type="InParanoid" id="A0A316YUZ3"/>
<dbReference type="Gene3D" id="1.20.140.150">
    <property type="match status" value="1"/>
</dbReference>
<dbReference type="GO" id="GO:0032153">
    <property type="term" value="C:cell division site"/>
    <property type="evidence" value="ECO:0007669"/>
    <property type="project" value="TreeGrafter"/>
</dbReference>
<evidence type="ECO:0008006" key="5">
    <source>
        <dbReference type="Google" id="ProtNLM"/>
    </source>
</evidence>
<dbReference type="GO" id="GO:0005886">
    <property type="term" value="C:plasma membrane"/>
    <property type="evidence" value="ECO:0007669"/>
    <property type="project" value="InterPro"/>
</dbReference>
<dbReference type="GeneID" id="37042231"/>
<feature type="compositionally biased region" description="Basic residues" evidence="1">
    <location>
        <begin position="437"/>
        <end position="446"/>
    </location>
</feature>
<accession>A0A316YUZ3</accession>
<gene>
    <name evidence="3" type="ORF">FA10DRAFT_263662</name>
</gene>
<dbReference type="RefSeq" id="XP_025380130.1">
    <property type="nucleotide sequence ID" value="XM_025520315.1"/>
</dbReference>
<feature type="compositionally biased region" description="Acidic residues" evidence="1">
    <location>
        <begin position="363"/>
        <end position="374"/>
    </location>
</feature>
<dbReference type="AlphaFoldDB" id="A0A316YUZ3"/>